<gene>
    <name evidence="1" type="ORF">NLG97_g713</name>
</gene>
<name>A0ACC1R5Y7_9HYPO</name>
<comment type="caution">
    <text evidence="1">The sequence shown here is derived from an EMBL/GenBank/DDBJ whole genome shotgun (WGS) entry which is preliminary data.</text>
</comment>
<reference evidence="1" key="1">
    <citation type="submission" date="2022-07" db="EMBL/GenBank/DDBJ databases">
        <title>Genome Sequence of Lecanicillium saksenae.</title>
        <authorList>
            <person name="Buettner E."/>
        </authorList>
    </citation>
    <scope>NUCLEOTIDE SEQUENCE</scope>
    <source>
        <strain evidence="1">VT-O1</strain>
    </source>
</reference>
<evidence type="ECO:0000313" key="2">
    <source>
        <dbReference type="Proteomes" id="UP001148737"/>
    </source>
</evidence>
<dbReference type="Proteomes" id="UP001148737">
    <property type="component" value="Unassembled WGS sequence"/>
</dbReference>
<sequence length="336" mass="36441">MTSAAETRQACDRCHGKKLKCIRQAQDPSCVRCAKASATCTFSPATRPTRLPQTGESTSSSSATASDWGNEWFSSYPALNQPIGSSLTGAGQDAEHGIAALPQVMGTLDAIWRGMPPPDACHISLEDMGQYLEYIAGATFIGSVLDQVLSAAQKLQKMYFHAIKDGTKATSDSNNTGCTTQNCVHLRPSGEPDSVNRADYTTLTLLTACHLRLLDILSSIAKHGKLCLEMANAVPPEERPQFLLPHMQMGSFVVPQEKMASMIITMLIDQQESLIKSTKQLGRYANCAEERTRASLGHMFAVQSEVLLEQATIVLNDFRAMGDIYSSVDLFGSRGQ</sequence>
<organism evidence="1 2">
    <name type="scientific">Lecanicillium saksenae</name>
    <dbReference type="NCBI Taxonomy" id="468837"/>
    <lineage>
        <taxon>Eukaryota</taxon>
        <taxon>Fungi</taxon>
        <taxon>Dikarya</taxon>
        <taxon>Ascomycota</taxon>
        <taxon>Pezizomycotina</taxon>
        <taxon>Sordariomycetes</taxon>
        <taxon>Hypocreomycetidae</taxon>
        <taxon>Hypocreales</taxon>
        <taxon>Cordycipitaceae</taxon>
        <taxon>Lecanicillium</taxon>
    </lineage>
</organism>
<evidence type="ECO:0000313" key="1">
    <source>
        <dbReference type="EMBL" id="KAJ3498949.1"/>
    </source>
</evidence>
<keyword evidence="2" id="KW-1185">Reference proteome</keyword>
<dbReference type="EMBL" id="JANAKD010000027">
    <property type="protein sequence ID" value="KAJ3498949.1"/>
    <property type="molecule type" value="Genomic_DNA"/>
</dbReference>
<protein>
    <submittedName>
        <fullName evidence="1">Uncharacterized protein</fullName>
    </submittedName>
</protein>
<proteinExistence type="predicted"/>
<accession>A0ACC1R5Y7</accession>